<evidence type="ECO:0008006" key="3">
    <source>
        <dbReference type="Google" id="ProtNLM"/>
    </source>
</evidence>
<evidence type="ECO:0000313" key="1">
    <source>
        <dbReference type="EMBL" id="GGS73738.1"/>
    </source>
</evidence>
<protein>
    <recommendedName>
        <fullName evidence="3">UDP-N-acetylglucosamine kinase</fullName>
    </recommendedName>
</protein>
<dbReference type="Proteomes" id="UP000659767">
    <property type="component" value="Unassembled WGS sequence"/>
</dbReference>
<dbReference type="Gene3D" id="3.40.50.300">
    <property type="entry name" value="P-loop containing nucleotide triphosphate hydrolases"/>
    <property type="match status" value="1"/>
</dbReference>
<name>A0ABQ2TJN9_STRBA</name>
<comment type="caution">
    <text evidence="1">The sequence shown here is derived from an EMBL/GenBank/DDBJ whole genome shotgun (WGS) entry which is preliminary data.</text>
</comment>
<dbReference type="EMBL" id="BMSZ01000018">
    <property type="protein sequence ID" value="GGS73738.1"/>
    <property type="molecule type" value="Genomic_DNA"/>
</dbReference>
<organism evidence="1 2">
    <name type="scientific">Streptomyces badius</name>
    <dbReference type="NCBI Taxonomy" id="1941"/>
    <lineage>
        <taxon>Bacteria</taxon>
        <taxon>Bacillati</taxon>
        <taxon>Actinomycetota</taxon>
        <taxon>Actinomycetes</taxon>
        <taxon>Kitasatosporales</taxon>
        <taxon>Streptomycetaceae</taxon>
        <taxon>Streptomyces</taxon>
    </lineage>
</organism>
<keyword evidence="2" id="KW-1185">Reference proteome</keyword>
<dbReference type="InterPro" id="IPR027417">
    <property type="entry name" value="P-loop_NTPase"/>
</dbReference>
<evidence type="ECO:0000313" key="2">
    <source>
        <dbReference type="Proteomes" id="UP000659767"/>
    </source>
</evidence>
<proteinExistence type="predicted"/>
<accession>A0ABQ2TJN9</accession>
<dbReference type="Pfam" id="PF13671">
    <property type="entry name" value="AAA_33"/>
    <property type="match status" value="1"/>
</dbReference>
<dbReference type="SUPFAM" id="SSF52540">
    <property type="entry name" value="P-loop containing nucleoside triphosphate hydrolases"/>
    <property type="match status" value="1"/>
</dbReference>
<sequence length="208" mass="22089">MPRPRAAAAEIGSRGAGALRHAAPMDHAEVLLIGGRAGVGKTTVGWEVSALLRAEAVAHTVIDGDFMGQVHPAPDGDPRRAKITESNLTAVWANYARLGHRRLIYTNTMSVLPETTGMFERAMGAGVGIVRVLLTASDATARERLTGRELGSELEHELRASLRKARLLDQHAHGDTVRVATDGRLVADIAREVVDATGWTGPRPVGGS</sequence>
<gene>
    <name evidence="1" type="ORF">GCM10010253_55880</name>
</gene>
<reference evidence="2" key="1">
    <citation type="journal article" date="2019" name="Int. J. Syst. Evol. Microbiol.">
        <title>The Global Catalogue of Microorganisms (GCM) 10K type strain sequencing project: providing services to taxonomists for standard genome sequencing and annotation.</title>
        <authorList>
            <consortium name="The Broad Institute Genomics Platform"/>
            <consortium name="The Broad Institute Genome Sequencing Center for Infectious Disease"/>
            <person name="Wu L."/>
            <person name="Ma J."/>
        </authorList>
    </citation>
    <scope>NUCLEOTIDE SEQUENCE [LARGE SCALE GENOMIC DNA]</scope>
    <source>
        <strain evidence="2">JCM 4350</strain>
    </source>
</reference>